<protein>
    <submittedName>
        <fullName evidence="1">Uncharacterized protein</fullName>
    </submittedName>
</protein>
<dbReference type="KEGG" id="eiv:EIN_096830"/>
<keyword evidence="2" id="KW-1185">Reference proteome</keyword>
<evidence type="ECO:0000313" key="2">
    <source>
        <dbReference type="Proteomes" id="UP000014680"/>
    </source>
</evidence>
<proteinExistence type="predicted"/>
<dbReference type="GeneID" id="14886231"/>
<name>A0A0A1U6I0_ENTIV</name>
<dbReference type="OrthoDB" id="28121at2759"/>
<sequence>MRINQCLVLFSTLVLIFLVGQLTLFSPRRLLVDNKNYVRDSNLSDNEEMEKRKDNLPKVNETAYNPLIRPMTYPIPSPKEEKKYNIAVLPLPGMRVTHTPKHSHMNFTVLSYDTTTKNNWWPSKGYYIGIFGFEYQTVNKEQYTYQQYQEDITINHYLFEASKNKQLAQFDYVFIAPATIQFDAKMSDDLYELINHASQLDEEICFIQSYMTKEDRTKVGMVQNQYRLKVEWPLFSYHSLSGMIIPPPLMTKITSFAITANYLNRYDLLAQHFCEIVDQPVIVSPFNIYNLQKNSYN</sequence>
<accession>A0A0A1U6I0</accession>
<evidence type="ECO:0000313" key="1">
    <source>
        <dbReference type="EMBL" id="ELP87416.1"/>
    </source>
</evidence>
<dbReference type="EMBL" id="KB206860">
    <property type="protein sequence ID" value="ELP87416.1"/>
    <property type="molecule type" value="Genomic_DNA"/>
</dbReference>
<dbReference type="AlphaFoldDB" id="A0A0A1U6I0"/>
<reference evidence="1 2" key="1">
    <citation type="submission" date="2012-10" db="EMBL/GenBank/DDBJ databases">
        <authorList>
            <person name="Zafar N."/>
            <person name="Inman J."/>
            <person name="Hall N."/>
            <person name="Lorenzi H."/>
            <person name="Caler E."/>
        </authorList>
    </citation>
    <scope>NUCLEOTIDE SEQUENCE [LARGE SCALE GENOMIC DNA]</scope>
    <source>
        <strain evidence="1 2">IP1</strain>
    </source>
</reference>
<gene>
    <name evidence="1" type="ORF">EIN_096830</name>
</gene>
<dbReference type="VEuPathDB" id="AmoebaDB:EIN_096830"/>
<organism evidence="1 2">
    <name type="scientific">Entamoeba invadens IP1</name>
    <dbReference type="NCBI Taxonomy" id="370355"/>
    <lineage>
        <taxon>Eukaryota</taxon>
        <taxon>Amoebozoa</taxon>
        <taxon>Evosea</taxon>
        <taxon>Archamoebae</taxon>
        <taxon>Mastigamoebida</taxon>
        <taxon>Entamoebidae</taxon>
        <taxon>Entamoeba</taxon>
    </lineage>
</organism>
<dbReference type="RefSeq" id="XP_004254187.1">
    <property type="nucleotide sequence ID" value="XM_004254139.1"/>
</dbReference>
<dbReference type="Proteomes" id="UP000014680">
    <property type="component" value="Unassembled WGS sequence"/>
</dbReference>
<dbReference type="OMA" id="HYCEVVD"/>